<dbReference type="InterPro" id="IPR010071">
    <property type="entry name" value="AA_adenyl_dom"/>
</dbReference>
<dbReference type="CDD" id="cd05930">
    <property type="entry name" value="A_NRPS"/>
    <property type="match status" value="3"/>
</dbReference>
<sequence>MNTFNLLRELRANGVKIFLERENIRIGAAKGKISQQQLELLKQNKSELISLLKEEQRLLAEQKNIQTLTVSDFPLATVTSSQLSAWQEKYEIEDIYAATSMQAGMIFHSLKDKGASLYVNQLWCRLDKSIDLDDMKLAWEFLLQQHSIFRTAFVGQESQLQQLVCKSSDIPWSNYDHTHLSEAEHELQFQQFLENDQLVEFDFEHPPLLRVATFNLADGSHRMVWTYHHALVDGWCSNLVLQGLIENYKTIQQGKSPRKVALESDYKRYIHWLSKQDHKETASYWRNKLQPLNHLVVLADQDQGGAPRFNACKINLSERLTEQLNQCCRNQSITLNSLVMGAWALLVHKESNSNIISFGATVAGRPATLRNVEKTIGLFINSIPVVSQFTGEGSLVDWCKSIQDYLVQSNEHSYYPLTEIQKQAPINGKLFESLVVFENYLVEKNDSDETPFVQDVGHKNQTSQPLALVVLPAVSLGFHLGYQQQLFSDKKAKHLLDELQSILEVFAHSEPKASISQMLNSLGVVNRETVTVLEGRDREEVLHRWNDTQLDYPKDLLLHQLFESQVSKSPDRVALTFKGSSLTYAELNDKANQAAKLLRRNYFEKYSHDMPAETLVGLYFERGFEMVVGILACLKAGATYVPISPDFPPARTQYIVDDTNTSFILSQSSLIPKLDIELSDMINGPDLIELDLVMSSADESIAPFVSDVSSCNLAYVIYTSGTTGNPKGVMIEHCNAVHLVYAQQLAFHASECQRSLLFASYTFDASVSELFIGLSNGHEVFICSDEDREADNLRKLIQNNNIDLATIPPALLQIMAEQGGLALKVLVSAGETPAKGVLETFRKNSCVINAYGPTESTVCASTHKYQCEGDDALIGLPIRNVLLYVLDEQLQPVPNGTQGELYIGGAGLARGYLNRAELTAERFIDNPFVDDAARALGYTRLYKTGDVVRRREDGNIEYLGRNDFQVKIRGYRIELGEIEAVLCEETSVRQAAVIDRARDDGSVYLVAYVVMQEGQTCDSTHLVSQLGATLPEYMIPSHIVTLSTLPLTLNGKLDRRALPAPEIDSEEFVAPRNETEQALCQVWQDVLGLAQVGIEDNFFRLGGDSIVCIQLVSRLRQAGYVCQVKDIFNAPTVAQLSCLLADNMLNGVAQVEAEQGELVGTFDLLPIQQWFFDKALPAPHHWNQAFMVRLPSTVSPQALQAGLEALVARHDMLRCRFIDNKQQYYGMDEVNTELLTLDVSNLDEAQLHQQLTAFQSEFDYQFGPLWCAVHLTGYDDGSARLFMALHHLIVDAVSWRILVDDLSMIMQGHTLPDKTSSYRQWVHALKALEPDTEEIRYWQGVMATPCSLPTAEETIMVDVLQQSSEVTAHLLRDTNEGFNTEINDVLLSAMVLALSETLGEQAYTLGLEGHGREPMDETLDLSRTIGWFTTLYPVRLLGQETVADTLIATKETLRQVPNKGLGFGALRNKGELGGALPAIMFNYLGQFGDGSGQVEDWSLVGEDVGMTNAAGNEDSALLSVTGAIYEGRLRFKVVSRLSELVHHNFNEAFTSALAAVVAAGCAQAKLGGRKTPSDYGVPTLSAARLQYLQKTHDIEALYPASSLQQGFIYYHLNEPDDDAYRVQVLLDYHCALNIAHYRQAWQMASLRFPSLRVCFDWQDTLVQIVTSGVSLTDEHFSVVDISQLASDVQEQEIERLQQEARMIGFDLSRPGLIRLTIVKRSDTLYTVIKTEHHSISDGWSGPVLGQAVHEYYEALQAGLTCEIKPDQAYLNAQAYQMSRQAQSEAFWQAQKQQYGEANDLRGLFDSSVELADSHLNTAPKEQALELTGNALAQLKNMCRESGTTVNVALQFAWHYLLHGYTQDNQTLVGTTVSGRDLPIEGIESSVGLYINTLPLSVSWDEQQSVEGVLQSIQQSIAMLNSHSAISLAKLQEGGHRLFHSLVVFENYPRTALEGAEGIINQVHFRKSVEKMDYPLTLRAFERDESLVMALCYNGDWLSNKQATRLLSQVMRILTQLPQVERLSQLCLLDEQERTATLLEGNDTQATYPIHGTLVSEFERQVLASPEHIALEMGGVQLSYQQLDAQANQLARELRDRYQQRHRQAMPANTLIGLYMDRSVEMMVAVLAVLKAGGAYVPISPEFPAERTAFILKDTGCPFVLTHAAGAEALQGGLAEQECAAEWLAVEQVMKHTVASDTALPLKAGPEDLAYVIYTSGTTGQPKGVMIAHRAIVNRINWMQKRYPLSSEDKVLQKTPYIFDVSVWELFWAHWAGASLVMAAPDVHRQPEALHTLIEEAGVTTLHFVPSMLAAFCAEMSSEGKVLPRSVKQVFSSGEALQVSHVDAFYGLGQHDAVLHNLYGPTEASVDVSYFDTREAFTSHVPIGKAIDNTQLYILNKQLQPVPNGTQGELYIGGAGLARGYLNRAELTAERFIDNPFVDDAARALGYTRLYKTGDVVRRREDGNIEYLGRNDFQVKIRGYRIELGEIEAVLCEETSVRQAAVIDRARDDGSVYLVAYVVMQEGQTCDSTHLVSQLGATLPEYMIPSHIVTLSTLPLTLNGKLDRRALPAPEIDSEEFVAPRNETEQALCQVWQDVLGLAQVGIEDNFFRLGGDSIVCIQLVSRLRQAGYVCQVKDIFNAPTVAQLSCLLADNMLNGVAQVEAEQGELVGTFDLLPIQQWFFDKALPAPHHWNQAFMVRLPSTVSPQALQAGLEALVARHDMLRCRFIDNKQQYYGMDEVNTELLTLDVSNLDEAQLHQQLTAFQSEFDYQFGPLWCAVHLTGYDDGSARLFMALHHLIVDAVSWRILVDDLSMIMQGHTLPDKTSSYRQWVHALKALEPDTEEIRYWQGVMATPCSLPTAEETIMVDVLQQSSEVTAHLLRDTNEGFNTEINDVLLSAMVLALSETLGEQAYTLGLEGHGREPMDETLDLSRTIGWFTTLYPVRLLGQETVADTLIATKETLRQVPNKGLGFGALRNKGELGGALPAIMFNYLGQFGDGSGQVEDWSLVGEDVGMTNAAGNEDSALLSVTGAIYEGRLRFKVVSRLSELVHHNFNEAFTSALAAVVAAGCAQAKLGGRKTPSDYGVPTLSAARLQYLQKTHDIEALYPASSLQQGFIYYHLNEPDDDAYRVQVLLDYHCALNIAHYRQAWQMASLRFPSLRVCFDWQDTLVQIVTSGVSLTDEHFSVVDISQLASDVQEQEIERLQQEARMIGFDLSRPGLIRLTIVKRSDTLYTVIKTEHHSISDGWSGPVLGQAVHEYYEALQAGLTCEIKPDQAYLNAQAYQMSRQAQSEAFWQAQKQQYGEANDLRGLFDSSVELADSHLNTAPKEQALELTGNALAQLKNMCRESGTTVNVALQFAWHYLLHGYTQDNQTLVGTTVSGRDLPIEGIESSVGLYINTLPLSVSWDEQQSVEGVLQSIQQSIAMLNSHSAISLAKLQEGGHRLFHSLVVFENYPRTALEGAEGIINQVHFRKSVEKMDYPLTLRAFERDESLVMALCYNGDWLSNKQATRLLSQVMRILTQLPQVERLSQLCLLDEQERTATLLEGNDTQATYPIHGTLVSEFERQVLASPEHIALEMGGVQLSYQQLDAQANQLARELRDRYQQRHRQAMPANTLIGLYMDRSVEMMVAVLAVLKAGGAYVPISPEFPAERTAFILKDTGCPFVLTHAAGAEALQGGLAEQECAAEWLAVEQVMKHTVASDTALPLKAGPEDLAYVIYTSGTTGQPKGVMIAHRAIVNRINWMQKRYPLSSEDKVLQKTPYIFDVSVWELFWAHWAGASLVMAAPDVHRQPEALHTLIEEAGVTTLHFVPSMLAAFCAEMSSEGKVLPRSVKQVFSSGEALQVSHVDAFYGLGQHDAVLHNLYGPTEASVDVSYFDTREAFTSHVPIGKAIDNTQLYILNKQLQPVPNGTQGELYIGGAGLARGYLNRAELTAERFIDNPFVDDAARALGYTRLYKTGDVVRRREDGNIEYLGRNDFQVKIRGYRIELGEIEAVLCEETSVRQAAVIDRARDDGSVYLVAYVVMQEGQTCDSTHLVSQLGAKLPEYMIPSHIVTLSTLPLTLNGKLDRRALPAPEIDSEEFVAPRNETEQALCQVWQDVLGLAQVGIEDNFFRLGGDSIVCIQLVSRLRQAGYVCQVKDIFNAPTVAQLSLILQHTESIALLEQAPVEGRTPLLPVQRMFFDENRKNPHHFNQSLLLNVKNGMSESDLHQIVEAILTRHDVFRMRFKDLESGTNFYQELDSAMVCNSVEMIELSSYEYIVSTCEQMQRSLDLQQGPLFKVVCIKLPDGKQKLLILAHHLVIDGVSWRILLRDLQVAVEQIKNGSAPKLAAKTSSYKDWSQFIKHFTKEKGFSSDQEYWLDKLSEYACVSKSNRIYIENSYTKQVRQSTFTLKPLITSRLLGSANDAFRTRPEELMLASLFRACNQGLGLDAVQINLEGHGREMLSKDLDVSETIGWFTTFYPLILINSELDNVESWVKYTKETIRNVPNKGLSFGALSYFSPEEDVRAKLQGQVDRSIVFNYLGQFDNVLSDLDSSFSIAPESRGQETLEHDTSRSVIFNARIVNKQFEVTAIVFSSDEDANKVELLLTYFQQALLEVVDFCEEVNQRNDLKNKIKNLDLLELESSDSASLIKLEEIIGLEI</sequence>
<dbReference type="PANTHER" id="PTHR45398:SF1">
    <property type="entry name" value="ENZYME, PUTATIVE (JCVI)-RELATED"/>
    <property type="match status" value="1"/>
</dbReference>
<dbReference type="InterPro" id="IPR001242">
    <property type="entry name" value="Condensation_dom"/>
</dbReference>
<feature type="domain" description="Carrier" evidence="4">
    <location>
        <begin position="2578"/>
        <end position="2652"/>
    </location>
</feature>
<dbReference type="SUPFAM" id="SSF56801">
    <property type="entry name" value="Acetyl-CoA synthetase-like"/>
    <property type="match status" value="3"/>
</dbReference>
<keyword evidence="6" id="KW-1185">Reference proteome</keyword>
<name>A0ABZ0MGE8_9GAMM</name>
<dbReference type="Pfam" id="PF00550">
    <property type="entry name" value="PP-binding"/>
    <property type="match status" value="3"/>
</dbReference>
<dbReference type="PROSITE" id="PS50075">
    <property type="entry name" value="CARRIER"/>
    <property type="match status" value="3"/>
</dbReference>
<dbReference type="InterPro" id="IPR000873">
    <property type="entry name" value="AMP-dep_synth/lig_dom"/>
</dbReference>
<dbReference type="SUPFAM" id="SSF52777">
    <property type="entry name" value="CoA-dependent acyltransferases"/>
    <property type="match status" value="12"/>
</dbReference>
<dbReference type="Pfam" id="PF18563">
    <property type="entry name" value="TubC_N"/>
    <property type="match status" value="1"/>
</dbReference>
<dbReference type="InterPro" id="IPR010060">
    <property type="entry name" value="NRPS_synth"/>
</dbReference>
<evidence type="ECO:0000313" key="5">
    <source>
        <dbReference type="EMBL" id="WOX30914.1"/>
    </source>
</evidence>
<evidence type="ECO:0000313" key="6">
    <source>
        <dbReference type="Proteomes" id="UP001304419"/>
    </source>
</evidence>
<dbReference type="Gene3D" id="3.40.50.980">
    <property type="match status" value="4"/>
</dbReference>
<dbReference type="Gene3D" id="3.30.559.30">
    <property type="entry name" value="Nonribosomal peptide synthetase, condensation domain"/>
    <property type="match status" value="6"/>
</dbReference>
<dbReference type="NCBIfam" id="NF003417">
    <property type="entry name" value="PRK04813.1"/>
    <property type="match status" value="3"/>
</dbReference>
<protein>
    <submittedName>
        <fullName evidence="5">Amino acid adenylation domain-containing protein</fullName>
    </submittedName>
</protein>
<dbReference type="NCBIfam" id="TIGR01720">
    <property type="entry name" value="NRPS-para261"/>
    <property type="match status" value="1"/>
</dbReference>
<dbReference type="Pfam" id="PF00501">
    <property type="entry name" value="AMP-binding"/>
    <property type="match status" value="3"/>
</dbReference>
<dbReference type="InterPro" id="IPR020845">
    <property type="entry name" value="AMP-binding_CS"/>
</dbReference>
<evidence type="ECO:0000256" key="2">
    <source>
        <dbReference type="ARBA" id="ARBA00022450"/>
    </source>
</evidence>
<dbReference type="InterPro" id="IPR025110">
    <property type="entry name" value="AMP-bd_C"/>
</dbReference>
<dbReference type="Gene3D" id="2.30.38.10">
    <property type="entry name" value="Luciferase, Domain 3"/>
    <property type="match status" value="2"/>
</dbReference>
<dbReference type="InterPro" id="IPR036736">
    <property type="entry name" value="ACP-like_sf"/>
</dbReference>
<dbReference type="Gene3D" id="3.30.300.30">
    <property type="match status" value="3"/>
</dbReference>
<dbReference type="NCBIfam" id="TIGR01733">
    <property type="entry name" value="AA-adenyl-dom"/>
    <property type="match status" value="3"/>
</dbReference>
<dbReference type="SMART" id="SM00823">
    <property type="entry name" value="PKS_PP"/>
    <property type="match status" value="3"/>
</dbReference>
<gene>
    <name evidence="5" type="ORF">R5H13_23865</name>
</gene>
<comment type="cofactor">
    <cofactor evidence="1">
        <name>pantetheine 4'-phosphate</name>
        <dbReference type="ChEBI" id="CHEBI:47942"/>
    </cofactor>
</comment>
<feature type="domain" description="Carrier" evidence="4">
    <location>
        <begin position="1070"/>
        <end position="1144"/>
    </location>
</feature>
<dbReference type="InterPro" id="IPR041464">
    <property type="entry name" value="TubC_N"/>
</dbReference>
<organism evidence="5 6">
    <name type="scientific">Pseudoalteromonas maricaloris</name>
    <dbReference type="NCBI Taxonomy" id="184924"/>
    <lineage>
        <taxon>Bacteria</taxon>
        <taxon>Pseudomonadati</taxon>
        <taxon>Pseudomonadota</taxon>
        <taxon>Gammaproteobacteria</taxon>
        <taxon>Alteromonadales</taxon>
        <taxon>Pseudoalteromonadaceae</taxon>
        <taxon>Pseudoalteromonas</taxon>
    </lineage>
</organism>
<dbReference type="Gene3D" id="1.10.1200.10">
    <property type="entry name" value="ACP-like"/>
    <property type="match status" value="3"/>
</dbReference>
<reference evidence="5 6" key="1">
    <citation type="submission" date="2023-10" db="EMBL/GenBank/DDBJ databases">
        <title>To unveil natural product biosynthetic capacity in Pseudoalteromonas.</title>
        <authorList>
            <person name="Wang J."/>
        </authorList>
    </citation>
    <scope>NUCLEOTIDE SEQUENCE [LARGE SCALE GENOMIC DNA]</scope>
    <source>
        <strain evidence="5 6">DSM 15914</strain>
    </source>
</reference>
<dbReference type="Pfam" id="PF13193">
    <property type="entry name" value="AMP-binding_C"/>
    <property type="match status" value="3"/>
</dbReference>
<dbReference type="InterPro" id="IPR044894">
    <property type="entry name" value="TubC_N_sf"/>
</dbReference>
<dbReference type="InterPro" id="IPR006162">
    <property type="entry name" value="Ppantetheine_attach_site"/>
</dbReference>
<dbReference type="InterPro" id="IPR042099">
    <property type="entry name" value="ANL_N_sf"/>
</dbReference>
<keyword evidence="2" id="KW-0596">Phosphopantetheine</keyword>
<dbReference type="InterPro" id="IPR009081">
    <property type="entry name" value="PP-bd_ACP"/>
</dbReference>
<accession>A0ABZ0MGE8</accession>
<evidence type="ECO:0000259" key="4">
    <source>
        <dbReference type="PROSITE" id="PS50075"/>
    </source>
</evidence>
<evidence type="ECO:0000256" key="3">
    <source>
        <dbReference type="ARBA" id="ARBA00022553"/>
    </source>
</evidence>
<dbReference type="PROSITE" id="PS00012">
    <property type="entry name" value="PHOSPHOPANTETHEINE"/>
    <property type="match status" value="3"/>
</dbReference>
<dbReference type="PANTHER" id="PTHR45398">
    <property type="match status" value="1"/>
</dbReference>
<dbReference type="Gene3D" id="1.10.10.1830">
    <property type="entry name" value="Non-ribosomal peptide synthase, adenylation domain"/>
    <property type="match status" value="1"/>
</dbReference>
<dbReference type="Gene3D" id="3.30.559.10">
    <property type="entry name" value="Chloramphenicol acetyltransferase-like domain"/>
    <property type="match status" value="6"/>
</dbReference>
<dbReference type="InterPro" id="IPR045851">
    <property type="entry name" value="AMP-bd_C_sf"/>
</dbReference>
<proteinExistence type="predicted"/>
<dbReference type="Proteomes" id="UP001304419">
    <property type="component" value="Chromosome 2"/>
</dbReference>
<dbReference type="EMBL" id="CP137579">
    <property type="protein sequence ID" value="WOX30914.1"/>
    <property type="molecule type" value="Genomic_DNA"/>
</dbReference>
<dbReference type="InterPro" id="IPR020806">
    <property type="entry name" value="PKS_PP-bd"/>
</dbReference>
<dbReference type="Gene3D" id="3.40.50.12780">
    <property type="entry name" value="N-terminal domain of ligase-like"/>
    <property type="match status" value="1"/>
</dbReference>
<feature type="domain" description="Carrier" evidence="4">
    <location>
        <begin position="4086"/>
        <end position="4160"/>
    </location>
</feature>
<evidence type="ECO:0000256" key="1">
    <source>
        <dbReference type="ARBA" id="ARBA00001957"/>
    </source>
</evidence>
<dbReference type="RefSeq" id="WP_318086598.1">
    <property type="nucleotide sequence ID" value="NZ_CP137579.1"/>
</dbReference>
<dbReference type="Pfam" id="PF00668">
    <property type="entry name" value="Condensation"/>
    <property type="match status" value="6"/>
</dbReference>
<dbReference type="SUPFAM" id="SSF47336">
    <property type="entry name" value="ACP-like"/>
    <property type="match status" value="3"/>
</dbReference>
<dbReference type="PROSITE" id="PS00455">
    <property type="entry name" value="AMP_BINDING"/>
    <property type="match status" value="3"/>
</dbReference>
<keyword evidence="3" id="KW-0597">Phosphoprotein</keyword>
<dbReference type="InterPro" id="IPR023213">
    <property type="entry name" value="CAT-like_dom_sf"/>
</dbReference>